<evidence type="ECO:0000313" key="2">
    <source>
        <dbReference type="Proteomes" id="UP000244855"/>
    </source>
</evidence>
<name>A0A2V1D192_9PLEO</name>
<sequence>MNIRRFRLDDGTYHVPCSPPQSHIIFSGEREAYLFTIRWLWPPKSPDLHPIEDLQRRQKALLVDLRFSTKSAFQAAKDQATHEMKRIWQRGPGFQLLDWFESNELLFIYIGPILDELPRVNIPSIPLGECGVHWIDRRY</sequence>
<dbReference type="AlphaFoldDB" id="A0A2V1D192"/>
<reference evidence="1 2" key="1">
    <citation type="journal article" date="2018" name="Sci. Rep.">
        <title>Comparative genomics provides insights into the lifestyle and reveals functional heterogeneity of dark septate endophytic fungi.</title>
        <authorList>
            <person name="Knapp D.G."/>
            <person name="Nemeth J.B."/>
            <person name="Barry K."/>
            <person name="Hainaut M."/>
            <person name="Henrissat B."/>
            <person name="Johnson J."/>
            <person name="Kuo A."/>
            <person name="Lim J.H.P."/>
            <person name="Lipzen A."/>
            <person name="Nolan M."/>
            <person name="Ohm R.A."/>
            <person name="Tamas L."/>
            <person name="Grigoriev I.V."/>
            <person name="Spatafora J.W."/>
            <person name="Nagy L.G."/>
            <person name="Kovacs G.M."/>
        </authorList>
    </citation>
    <scope>NUCLEOTIDE SEQUENCE [LARGE SCALE GENOMIC DNA]</scope>
    <source>
        <strain evidence="1 2">DSE2036</strain>
    </source>
</reference>
<evidence type="ECO:0000313" key="1">
    <source>
        <dbReference type="EMBL" id="PVH91817.1"/>
    </source>
</evidence>
<dbReference type="EMBL" id="KZ805775">
    <property type="protein sequence ID" value="PVH91817.1"/>
    <property type="molecule type" value="Genomic_DNA"/>
</dbReference>
<protein>
    <submittedName>
        <fullName evidence="1">Uncharacterized protein</fullName>
    </submittedName>
</protein>
<dbReference type="Proteomes" id="UP000244855">
    <property type="component" value="Unassembled WGS sequence"/>
</dbReference>
<accession>A0A2V1D192</accession>
<keyword evidence="2" id="KW-1185">Reference proteome</keyword>
<gene>
    <name evidence="1" type="ORF">DM02DRAFT_663581</name>
</gene>
<proteinExistence type="predicted"/>
<organism evidence="1 2">
    <name type="scientific">Periconia macrospinosa</name>
    <dbReference type="NCBI Taxonomy" id="97972"/>
    <lineage>
        <taxon>Eukaryota</taxon>
        <taxon>Fungi</taxon>
        <taxon>Dikarya</taxon>
        <taxon>Ascomycota</taxon>
        <taxon>Pezizomycotina</taxon>
        <taxon>Dothideomycetes</taxon>
        <taxon>Pleosporomycetidae</taxon>
        <taxon>Pleosporales</taxon>
        <taxon>Massarineae</taxon>
        <taxon>Periconiaceae</taxon>
        <taxon>Periconia</taxon>
    </lineage>
</organism>